<dbReference type="GO" id="GO:0003677">
    <property type="term" value="F:DNA binding"/>
    <property type="evidence" value="ECO:0007669"/>
    <property type="project" value="InterPro"/>
</dbReference>
<evidence type="ECO:0000256" key="4">
    <source>
        <dbReference type="SAM" id="Coils"/>
    </source>
</evidence>
<sequence length="329" mass="38764">PAFDPNATVLETIFDSDNEAIIAVRDYEKALLMNDDALLQKCVTRLEDLKAWDLESKIHEILHKLLLTDMDQKTGQMSGGQKKRLALAKILIEEPDFLILDEPTNHLDMEMIEWLETFLQQPNLTLFMVTHDRYFLERVCNEIIEMENGNTYMYRGNYSQYLEKREARLLNDAANLEKTKKLFSKELEWMRRQPQARSTKAKSRIDDFYEIKEKAKGNAVLRDYNGTYSDYRELKKAEDRDKSKVDKSPVEVIEIKEEEKSKATFEQRKDFARIEKEIKKLEEKKAEITAKFDDASLSPEKIMELSKELDNIQTQLEEKEEKWMELADL</sequence>
<evidence type="ECO:0000259" key="5">
    <source>
        <dbReference type="Pfam" id="PF00005"/>
    </source>
</evidence>
<dbReference type="GO" id="GO:0016887">
    <property type="term" value="F:ATP hydrolysis activity"/>
    <property type="evidence" value="ECO:0007669"/>
    <property type="project" value="InterPro"/>
</dbReference>
<dbReference type="Proteomes" id="UP000677054">
    <property type="component" value="Unassembled WGS sequence"/>
</dbReference>
<feature type="coiled-coil region" evidence="4">
    <location>
        <begin position="255"/>
        <end position="329"/>
    </location>
</feature>
<dbReference type="AlphaFoldDB" id="A0A7R9AH87"/>
<protein>
    <recommendedName>
        <fullName evidence="10">ABC transporter</fullName>
    </recommendedName>
</protein>
<feature type="non-terminal residue" evidence="8">
    <location>
        <position position="1"/>
    </location>
</feature>
<dbReference type="InterPro" id="IPR037118">
    <property type="entry name" value="Val-tRNA_synth_C_sf"/>
</dbReference>
<dbReference type="CDD" id="cd03221">
    <property type="entry name" value="ABCF_EF-3"/>
    <property type="match status" value="1"/>
</dbReference>
<keyword evidence="3" id="KW-0067">ATP-binding</keyword>
<evidence type="ECO:0000259" key="6">
    <source>
        <dbReference type="Pfam" id="PF12848"/>
    </source>
</evidence>
<dbReference type="InterPro" id="IPR003439">
    <property type="entry name" value="ABC_transporter-like_ATP-bd"/>
</dbReference>
<dbReference type="PANTHER" id="PTHR42855">
    <property type="entry name" value="ABC TRANSPORTER ATP-BINDING SUBUNIT"/>
    <property type="match status" value="1"/>
</dbReference>
<evidence type="ECO:0008006" key="10">
    <source>
        <dbReference type="Google" id="ProtNLM"/>
    </source>
</evidence>
<dbReference type="InterPro" id="IPR017871">
    <property type="entry name" value="ABC_transporter-like_CS"/>
</dbReference>
<evidence type="ECO:0000256" key="3">
    <source>
        <dbReference type="ARBA" id="ARBA00022840"/>
    </source>
</evidence>
<feature type="domain" description="ABC transporter" evidence="5">
    <location>
        <begin position="40"/>
        <end position="105"/>
    </location>
</feature>
<reference evidence="8" key="1">
    <citation type="submission" date="2020-11" db="EMBL/GenBank/DDBJ databases">
        <authorList>
            <person name="Tran Van P."/>
        </authorList>
    </citation>
    <scope>NUCLEOTIDE SEQUENCE</scope>
</reference>
<evidence type="ECO:0000256" key="1">
    <source>
        <dbReference type="ARBA" id="ARBA00011054"/>
    </source>
</evidence>
<dbReference type="InterPro" id="IPR032781">
    <property type="entry name" value="ABC_tran_Xtn"/>
</dbReference>
<dbReference type="Gene3D" id="1.10.287.380">
    <property type="entry name" value="Valyl-tRNA synthetase, C-terminal domain"/>
    <property type="match status" value="1"/>
</dbReference>
<feature type="domain" description="ABC-transporter extension" evidence="6">
    <location>
        <begin position="144"/>
        <end position="213"/>
    </location>
</feature>
<evidence type="ECO:0000313" key="9">
    <source>
        <dbReference type="Proteomes" id="UP000677054"/>
    </source>
</evidence>
<dbReference type="SUPFAM" id="SSF52540">
    <property type="entry name" value="P-loop containing nucleoside triphosphate hydrolases"/>
    <property type="match status" value="1"/>
</dbReference>
<feature type="domain" description="ABC transporter Uup C-terminal" evidence="7">
    <location>
        <begin position="262"/>
        <end position="327"/>
    </location>
</feature>
<dbReference type="OrthoDB" id="8300223at2759"/>
<comment type="similarity">
    <text evidence="1">Belongs to the ABC transporter superfamily. ABCF family. EF3 subfamily.</text>
</comment>
<dbReference type="InterPro" id="IPR027417">
    <property type="entry name" value="P-loop_NTPase"/>
</dbReference>
<dbReference type="GO" id="GO:0005524">
    <property type="term" value="F:ATP binding"/>
    <property type="evidence" value="ECO:0007669"/>
    <property type="project" value="UniProtKB-KW"/>
</dbReference>
<dbReference type="EMBL" id="CAJPEV010006911">
    <property type="protein sequence ID" value="CAG0904448.1"/>
    <property type="molecule type" value="Genomic_DNA"/>
</dbReference>
<keyword evidence="9" id="KW-1185">Reference proteome</keyword>
<keyword evidence="4" id="KW-0175">Coiled coil</keyword>
<accession>A0A7R9AH87</accession>
<dbReference type="Gene3D" id="3.40.50.300">
    <property type="entry name" value="P-loop containing nucleotide triphosphate hydrolases"/>
    <property type="match status" value="1"/>
</dbReference>
<feature type="non-terminal residue" evidence="8">
    <location>
        <position position="329"/>
    </location>
</feature>
<dbReference type="InterPro" id="IPR032524">
    <property type="entry name" value="ABC_tran_C"/>
</dbReference>
<dbReference type="PANTHER" id="PTHR42855:SF1">
    <property type="entry name" value="ABC TRANSPORTER DOMAIN-CONTAINING PROTEIN"/>
    <property type="match status" value="1"/>
</dbReference>
<dbReference type="Pfam" id="PF16326">
    <property type="entry name" value="ABC_tran_CTD"/>
    <property type="match status" value="1"/>
</dbReference>
<dbReference type="PROSITE" id="PS00211">
    <property type="entry name" value="ABC_TRANSPORTER_1"/>
    <property type="match status" value="1"/>
</dbReference>
<organism evidence="8">
    <name type="scientific">Darwinula stevensoni</name>
    <dbReference type="NCBI Taxonomy" id="69355"/>
    <lineage>
        <taxon>Eukaryota</taxon>
        <taxon>Metazoa</taxon>
        <taxon>Ecdysozoa</taxon>
        <taxon>Arthropoda</taxon>
        <taxon>Crustacea</taxon>
        <taxon>Oligostraca</taxon>
        <taxon>Ostracoda</taxon>
        <taxon>Podocopa</taxon>
        <taxon>Podocopida</taxon>
        <taxon>Darwinulocopina</taxon>
        <taxon>Darwinuloidea</taxon>
        <taxon>Darwinulidae</taxon>
        <taxon>Darwinula</taxon>
    </lineage>
</organism>
<dbReference type="Pfam" id="PF00005">
    <property type="entry name" value="ABC_tran"/>
    <property type="match status" value="1"/>
</dbReference>
<evidence type="ECO:0000259" key="7">
    <source>
        <dbReference type="Pfam" id="PF16326"/>
    </source>
</evidence>
<gene>
    <name evidence="8" type="ORF">DSTB1V02_LOCUS13609</name>
</gene>
<name>A0A7R9AH87_9CRUS</name>
<keyword evidence="2" id="KW-0547">Nucleotide-binding</keyword>
<dbReference type="EMBL" id="LR906428">
    <property type="protein sequence ID" value="CAD7253863.1"/>
    <property type="molecule type" value="Genomic_DNA"/>
</dbReference>
<evidence type="ECO:0000256" key="2">
    <source>
        <dbReference type="ARBA" id="ARBA00022741"/>
    </source>
</evidence>
<proteinExistence type="inferred from homology"/>
<dbReference type="InterPro" id="IPR051309">
    <property type="entry name" value="ABCF_ATPase"/>
</dbReference>
<evidence type="ECO:0000313" key="8">
    <source>
        <dbReference type="EMBL" id="CAD7253863.1"/>
    </source>
</evidence>
<dbReference type="Pfam" id="PF12848">
    <property type="entry name" value="ABC_tran_Xtn"/>
    <property type="match status" value="1"/>
</dbReference>